<keyword evidence="3" id="KW-1185">Reference proteome</keyword>
<dbReference type="EMBL" id="JAPQKQ010000001">
    <property type="protein sequence ID" value="KAJ5214073.1"/>
    <property type="molecule type" value="Genomic_DNA"/>
</dbReference>
<protein>
    <submittedName>
        <fullName evidence="2">Uncharacterized protein</fullName>
    </submittedName>
</protein>
<accession>A0A9W9N7T9</accession>
<comment type="caution">
    <text evidence="2">The sequence shown here is derived from an EMBL/GenBank/DDBJ whole genome shotgun (WGS) entry which is preliminary data.</text>
</comment>
<evidence type="ECO:0000256" key="1">
    <source>
        <dbReference type="SAM" id="MobiDB-lite"/>
    </source>
</evidence>
<name>A0A9W9N7T9_9EURO</name>
<gene>
    <name evidence="2" type="ORF">N7449_001242</name>
</gene>
<feature type="region of interest" description="Disordered" evidence="1">
    <location>
        <begin position="61"/>
        <end position="84"/>
    </location>
</feature>
<organism evidence="2 3">
    <name type="scientific">Penicillium cf. viridicatum</name>
    <dbReference type="NCBI Taxonomy" id="2972119"/>
    <lineage>
        <taxon>Eukaryota</taxon>
        <taxon>Fungi</taxon>
        <taxon>Dikarya</taxon>
        <taxon>Ascomycota</taxon>
        <taxon>Pezizomycotina</taxon>
        <taxon>Eurotiomycetes</taxon>
        <taxon>Eurotiomycetidae</taxon>
        <taxon>Eurotiales</taxon>
        <taxon>Aspergillaceae</taxon>
        <taxon>Penicillium</taxon>
    </lineage>
</organism>
<sequence length="84" mass="9312">MDARELVANLPSGKSRACRKAGTAVGRKSGDIIRIWWFSSPVEEAYPDWPRMELEESAKAAIQSNSGAEPEEHYSAQIYRLGTS</sequence>
<reference evidence="2" key="2">
    <citation type="journal article" date="2023" name="IMA Fungus">
        <title>Comparative genomic study of the Penicillium genus elucidates a diverse pangenome and 15 lateral gene transfer events.</title>
        <authorList>
            <person name="Petersen C."/>
            <person name="Sorensen T."/>
            <person name="Nielsen M.R."/>
            <person name="Sondergaard T.E."/>
            <person name="Sorensen J.L."/>
            <person name="Fitzpatrick D.A."/>
            <person name="Frisvad J.C."/>
            <person name="Nielsen K.L."/>
        </authorList>
    </citation>
    <scope>NUCLEOTIDE SEQUENCE</scope>
    <source>
        <strain evidence="2">IBT 20477</strain>
    </source>
</reference>
<reference evidence="2" key="1">
    <citation type="submission" date="2022-11" db="EMBL/GenBank/DDBJ databases">
        <authorList>
            <person name="Petersen C."/>
        </authorList>
    </citation>
    <scope>NUCLEOTIDE SEQUENCE</scope>
    <source>
        <strain evidence="2">IBT 20477</strain>
    </source>
</reference>
<dbReference type="AlphaFoldDB" id="A0A9W9N7T9"/>
<dbReference type="Proteomes" id="UP001150942">
    <property type="component" value="Unassembled WGS sequence"/>
</dbReference>
<proteinExistence type="predicted"/>
<evidence type="ECO:0000313" key="3">
    <source>
        <dbReference type="Proteomes" id="UP001150942"/>
    </source>
</evidence>
<evidence type="ECO:0000313" key="2">
    <source>
        <dbReference type="EMBL" id="KAJ5214073.1"/>
    </source>
</evidence>